<dbReference type="Gene3D" id="3.40.50.1000">
    <property type="entry name" value="HAD superfamily/HAD-like"/>
    <property type="match status" value="1"/>
</dbReference>
<dbReference type="OrthoDB" id="323926at2"/>
<gene>
    <name evidence="1" type="ORF">CBW42_03625</name>
</gene>
<evidence type="ECO:0008006" key="3">
    <source>
        <dbReference type="Google" id="ProtNLM"/>
    </source>
</evidence>
<organism evidence="1 2">
    <name type="scientific">Butyricicoccus porcorum</name>
    <dbReference type="NCBI Taxonomy" id="1945634"/>
    <lineage>
        <taxon>Bacteria</taxon>
        <taxon>Bacillati</taxon>
        <taxon>Bacillota</taxon>
        <taxon>Clostridia</taxon>
        <taxon>Eubacteriales</taxon>
        <taxon>Butyricicoccaceae</taxon>
        <taxon>Butyricicoccus</taxon>
    </lineage>
</organism>
<evidence type="ECO:0000313" key="1">
    <source>
        <dbReference type="EMBL" id="OUM21136.1"/>
    </source>
</evidence>
<name>A0A252F5V1_9FIRM</name>
<dbReference type="NCBIfam" id="TIGR01686">
    <property type="entry name" value="FkbH"/>
    <property type="match status" value="1"/>
</dbReference>
<dbReference type="AlphaFoldDB" id="A0A252F5V1"/>
<evidence type="ECO:0000313" key="2">
    <source>
        <dbReference type="Proteomes" id="UP000194903"/>
    </source>
</evidence>
<dbReference type="InterPro" id="IPR023214">
    <property type="entry name" value="HAD_sf"/>
</dbReference>
<dbReference type="InterPro" id="IPR010033">
    <property type="entry name" value="HAD_SF_ppase_IIIC"/>
</dbReference>
<dbReference type="NCBIfam" id="TIGR01681">
    <property type="entry name" value="HAD-SF-IIIC"/>
    <property type="match status" value="1"/>
</dbReference>
<dbReference type="InterPro" id="IPR036412">
    <property type="entry name" value="HAD-like_sf"/>
</dbReference>
<dbReference type="InterPro" id="IPR010037">
    <property type="entry name" value="FkbH_domain"/>
</dbReference>
<dbReference type="RefSeq" id="WP_087017876.1">
    <property type="nucleotide sequence ID" value="NZ_NHOC01000003.1"/>
</dbReference>
<sequence>MYQFDKIKLVVWDLDETFWKGTFSEGDIEVPNQNRRLIALLTDIGIVNSICSKNDEKQVMDYLKDQGLAEYFVFPSINWSPKGARIKQLISDMQFRPANVLFLDDNPSNLAEASYSCPEIMTGTPALLPQLLADAEKADHKDPEHKRLQQYRILEEKHQVRAEFSSNEEFLYKSNIRVDISTDCDANVDRIHDLILRSNQLNFTKVRSTKEELSDLFADPNVSCGYISVRDNFGNYGIVGFYAVKSNRLLHFVFSCRTLGMGIEQYIYNKLGRPELTIAGEVISDLSATEIPGWINQKTVDSSFSQMKIKKLDAHVVLVKGPCDLFQVYPYIANTELFDTEFTHTTEDGLVIESTGHTTHIVEALRLSKAQKQMVVDEVPFAHLDMYCDNIYRRDYKVVFLSILADCNLGVYRRKQTGEQLAFLEYIHPITDPSNWPGLISGEYPTSNFHFTEDILRKFSEKYEFIGRNTPEQIVANLDFIWKHLPKNCVLTIMLGGELYYEKNAFEAYMDRHLVHKKVNDAIRSWAGSQENVRLIDVNKYLVDQNSFYDHFNHYIKPVYYALASEMVEIVNEITGSQIKETSKAKMLFIRVKELLAPTYYKLRGVLKK</sequence>
<dbReference type="Proteomes" id="UP000194903">
    <property type="component" value="Unassembled WGS sequence"/>
</dbReference>
<comment type="caution">
    <text evidence="1">The sequence shown here is derived from an EMBL/GenBank/DDBJ whole genome shotgun (WGS) entry which is preliminary data.</text>
</comment>
<keyword evidence="2" id="KW-1185">Reference proteome</keyword>
<dbReference type="EMBL" id="NHOC01000003">
    <property type="protein sequence ID" value="OUM21136.1"/>
    <property type="molecule type" value="Genomic_DNA"/>
</dbReference>
<protein>
    <recommendedName>
        <fullName evidence="3">FkbH domain-containing protein</fullName>
    </recommendedName>
</protein>
<reference evidence="1 2" key="1">
    <citation type="submission" date="2017-05" db="EMBL/GenBank/DDBJ databases">
        <title>Butyricicoccus porcorum sp. nov. a butyrate-producing bacterium from the swine intestinal tract.</title>
        <authorList>
            <person name="Trachsel J."/>
            <person name="Humphrey S."/>
            <person name="Allen H.K."/>
        </authorList>
    </citation>
    <scope>NUCLEOTIDE SEQUENCE [LARGE SCALE GENOMIC DNA]</scope>
    <source>
        <strain evidence="1">BB10</strain>
    </source>
</reference>
<accession>A0A252F5V1</accession>
<dbReference type="SUPFAM" id="SSF56784">
    <property type="entry name" value="HAD-like"/>
    <property type="match status" value="1"/>
</dbReference>
<proteinExistence type="predicted"/>